<dbReference type="InterPro" id="IPR036291">
    <property type="entry name" value="NAD(P)-bd_dom_sf"/>
</dbReference>
<sequence>MTKRFSLVAWFLIIAVIMATGTIGFMLIEHYSLLDSIYMTVITVTTIGYKEIAPLSTAGKIFNIILIISSFSTFTYAIARLTQFLISGEMALYFKNKKLMQAIEQMKDHVIICGFGRNGQQAAVTFLTHKVPFVVIEKNTHHLDQWFRDHESLIYVSGDATEDEVLAKAGINKAKAIIITLPEDADNVFIVLSARSLNSDVQIISRASQHGSAAKLKKAGADHVIMPDRIGGTHMATLVSKPDVIEFIDYLNGEEGESINMESVDYIKLPPEIRDKSLNVIMAWKKTGVNCIGIKNSDGKFIINPPEETIISKGMKVIVLGTRQQIDAMKHNVEEG</sequence>
<dbReference type="InterPro" id="IPR003148">
    <property type="entry name" value="RCK_N"/>
</dbReference>
<dbReference type="GO" id="GO:0008324">
    <property type="term" value="F:monoatomic cation transmembrane transporter activity"/>
    <property type="evidence" value="ECO:0007669"/>
    <property type="project" value="InterPro"/>
</dbReference>
<evidence type="ECO:0000259" key="3">
    <source>
        <dbReference type="PROSITE" id="PS51201"/>
    </source>
</evidence>
<dbReference type="PANTHER" id="PTHR43833:SF9">
    <property type="entry name" value="POTASSIUM CHANNEL PROTEIN YUGO-RELATED"/>
    <property type="match status" value="1"/>
</dbReference>
<evidence type="ECO:0000313" key="5">
    <source>
        <dbReference type="Proteomes" id="UP000321533"/>
    </source>
</evidence>
<proteinExistence type="predicted"/>
<dbReference type="Proteomes" id="UP000321533">
    <property type="component" value="Chromosome"/>
</dbReference>
<dbReference type="Gene3D" id="3.30.70.1450">
    <property type="entry name" value="Regulator of K+ conductance, C-terminal domain"/>
    <property type="match status" value="1"/>
</dbReference>
<keyword evidence="4" id="KW-0407">Ion channel</keyword>
<dbReference type="Pfam" id="PF07885">
    <property type="entry name" value="Ion_trans_2"/>
    <property type="match status" value="1"/>
</dbReference>
<gene>
    <name evidence="4" type="ORF">FRZ67_04140</name>
</gene>
<dbReference type="RefSeq" id="WP_147188323.1">
    <property type="nucleotide sequence ID" value="NZ_CP042435.1"/>
</dbReference>
<feature type="transmembrane region" description="Helical" evidence="2">
    <location>
        <begin position="7"/>
        <end position="27"/>
    </location>
</feature>
<keyword evidence="2" id="KW-1133">Transmembrane helix</keyword>
<accession>A0A5B8V6K9</accession>
<evidence type="ECO:0000313" key="4">
    <source>
        <dbReference type="EMBL" id="QEC66523.1"/>
    </source>
</evidence>
<dbReference type="EMBL" id="CP042435">
    <property type="protein sequence ID" value="QEC66523.1"/>
    <property type="molecule type" value="Genomic_DNA"/>
</dbReference>
<feature type="transmembrane region" description="Helical" evidence="2">
    <location>
        <begin position="61"/>
        <end position="79"/>
    </location>
</feature>
<dbReference type="InterPro" id="IPR006037">
    <property type="entry name" value="RCK_C"/>
</dbReference>
<keyword evidence="4" id="KW-0406">Ion transport</keyword>
<protein>
    <submittedName>
        <fullName evidence="4">Potassium channel protein</fullName>
    </submittedName>
</protein>
<dbReference type="PROSITE" id="PS51201">
    <property type="entry name" value="RCK_N"/>
    <property type="match status" value="1"/>
</dbReference>
<keyword evidence="5" id="KW-1185">Reference proteome</keyword>
<feature type="domain" description="RCK N-terminal" evidence="3">
    <location>
        <begin position="107"/>
        <end position="225"/>
    </location>
</feature>
<dbReference type="GO" id="GO:0005886">
    <property type="term" value="C:plasma membrane"/>
    <property type="evidence" value="ECO:0007669"/>
    <property type="project" value="UniProtKB-SubCell"/>
</dbReference>
<dbReference type="AlphaFoldDB" id="A0A5B8V6K9"/>
<name>A0A5B8V6K9_9BACT</name>
<dbReference type="OrthoDB" id="9781411at2"/>
<dbReference type="SUPFAM" id="SSF116726">
    <property type="entry name" value="TrkA C-terminal domain-like"/>
    <property type="match status" value="1"/>
</dbReference>
<dbReference type="InterPro" id="IPR050721">
    <property type="entry name" value="Trk_Ktr_HKT_K-transport"/>
</dbReference>
<keyword evidence="4" id="KW-0813">Transport</keyword>
<keyword evidence="2" id="KW-0472">Membrane</keyword>
<dbReference type="SUPFAM" id="SSF81324">
    <property type="entry name" value="Voltage-gated potassium channels"/>
    <property type="match status" value="1"/>
</dbReference>
<dbReference type="SUPFAM" id="SSF51735">
    <property type="entry name" value="NAD(P)-binding Rossmann-fold domains"/>
    <property type="match status" value="1"/>
</dbReference>
<comment type="subcellular location">
    <subcellularLocation>
        <location evidence="1">Cell membrane</location>
        <topology evidence="1">Multi-pass membrane protein</topology>
    </subcellularLocation>
</comment>
<dbReference type="Pfam" id="PF02080">
    <property type="entry name" value="TrkA_C"/>
    <property type="match status" value="1"/>
</dbReference>
<feature type="transmembrane region" description="Helical" evidence="2">
    <location>
        <begin position="33"/>
        <end position="49"/>
    </location>
</feature>
<dbReference type="KEGG" id="pgin:FRZ67_04140"/>
<dbReference type="PANTHER" id="PTHR43833">
    <property type="entry name" value="POTASSIUM CHANNEL PROTEIN 2-RELATED-RELATED"/>
    <property type="match status" value="1"/>
</dbReference>
<keyword evidence="2" id="KW-0812">Transmembrane</keyword>
<dbReference type="Gene3D" id="1.10.287.70">
    <property type="match status" value="1"/>
</dbReference>
<dbReference type="Gene3D" id="3.40.50.720">
    <property type="entry name" value="NAD(P)-binding Rossmann-like Domain"/>
    <property type="match status" value="1"/>
</dbReference>
<dbReference type="GO" id="GO:0006813">
    <property type="term" value="P:potassium ion transport"/>
    <property type="evidence" value="ECO:0007669"/>
    <property type="project" value="InterPro"/>
</dbReference>
<evidence type="ECO:0000256" key="1">
    <source>
        <dbReference type="ARBA" id="ARBA00004651"/>
    </source>
</evidence>
<reference evidence="4 5" key="1">
    <citation type="journal article" date="2016" name="Int. J. Syst. Evol. Microbiol.">
        <title>Panacibacter ginsenosidivorans gen. nov., sp. nov., with ginsenoside converting activity isolated from soil of a ginseng field.</title>
        <authorList>
            <person name="Siddiqi M.Z."/>
            <person name="Muhammad Shafi S."/>
            <person name="Choi K.D."/>
            <person name="Im W.T."/>
        </authorList>
    </citation>
    <scope>NUCLEOTIDE SEQUENCE [LARGE SCALE GENOMIC DNA]</scope>
    <source>
        <strain evidence="4 5">Gsoil1550</strain>
    </source>
</reference>
<evidence type="ECO:0000256" key="2">
    <source>
        <dbReference type="SAM" id="Phobius"/>
    </source>
</evidence>
<dbReference type="Pfam" id="PF02254">
    <property type="entry name" value="TrkA_N"/>
    <property type="match status" value="1"/>
</dbReference>
<dbReference type="InterPro" id="IPR013099">
    <property type="entry name" value="K_chnl_dom"/>
</dbReference>
<organism evidence="4 5">
    <name type="scientific">Panacibacter ginsenosidivorans</name>
    <dbReference type="NCBI Taxonomy" id="1813871"/>
    <lineage>
        <taxon>Bacteria</taxon>
        <taxon>Pseudomonadati</taxon>
        <taxon>Bacteroidota</taxon>
        <taxon>Chitinophagia</taxon>
        <taxon>Chitinophagales</taxon>
        <taxon>Chitinophagaceae</taxon>
        <taxon>Panacibacter</taxon>
    </lineage>
</organism>
<dbReference type="InterPro" id="IPR036721">
    <property type="entry name" value="RCK_C_sf"/>
</dbReference>